<dbReference type="GO" id="GO:0005524">
    <property type="term" value="F:ATP binding"/>
    <property type="evidence" value="ECO:0007669"/>
    <property type="project" value="InterPro"/>
</dbReference>
<name>A0A6N9SZP6_9HYPH</name>
<keyword evidence="3" id="KW-1185">Reference proteome</keyword>
<dbReference type="InterPro" id="IPR003593">
    <property type="entry name" value="AAA+_ATPase"/>
</dbReference>
<dbReference type="SUPFAM" id="SSF52540">
    <property type="entry name" value="P-loop containing nucleoside triphosphate hydrolases"/>
    <property type="match status" value="1"/>
</dbReference>
<dbReference type="GO" id="GO:0016887">
    <property type="term" value="F:ATP hydrolysis activity"/>
    <property type="evidence" value="ECO:0007669"/>
    <property type="project" value="InterPro"/>
</dbReference>
<proteinExistence type="predicted"/>
<feature type="domain" description="AAA+ ATPase" evidence="1">
    <location>
        <begin position="36"/>
        <end position="205"/>
    </location>
</feature>
<dbReference type="InterPro" id="IPR011704">
    <property type="entry name" value="ATPase_dyneun-rel_AAA"/>
</dbReference>
<dbReference type="Gene3D" id="3.40.50.300">
    <property type="entry name" value="P-loop containing nucleotide triphosphate hydrolases"/>
    <property type="match status" value="1"/>
</dbReference>
<gene>
    <name evidence="2" type="ORF">GTK09_02295</name>
</gene>
<evidence type="ECO:0000313" key="2">
    <source>
        <dbReference type="EMBL" id="NDW03246.1"/>
    </source>
</evidence>
<dbReference type="RefSeq" id="WP_163460837.1">
    <property type="nucleotide sequence ID" value="NZ_JAAAMG010000001.1"/>
</dbReference>
<dbReference type="SMART" id="SM00382">
    <property type="entry name" value="AAA"/>
    <property type="match status" value="1"/>
</dbReference>
<dbReference type="Pfam" id="PF07728">
    <property type="entry name" value="AAA_5"/>
    <property type="match status" value="1"/>
</dbReference>
<dbReference type="InterPro" id="IPR027417">
    <property type="entry name" value="P-loop_NTPase"/>
</dbReference>
<dbReference type="EMBL" id="JAAAMG010000001">
    <property type="protein sequence ID" value="NDW03246.1"/>
    <property type="molecule type" value="Genomic_DNA"/>
</dbReference>
<dbReference type="PANTHER" id="PTHR42759:SF1">
    <property type="entry name" value="MAGNESIUM-CHELATASE SUBUNIT CHLD"/>
    <property type="match status" value="1"/>
</dbReference>
<dbReference type="PANTHER" id="PTHR42759">
    <property type="entry name" value="MOXR FAMILY PROTEIN"/>
    <property type="match status" value="1"/>
</dbReference>
<protein>
    <submittedName>
        <fullName evidence="2">AAA domain-containing protein</fullName>
    </submittedName>
</protein>
<evidence type="ECO:0000259" key="1">
    <source>
        <dbReference type="SMART" id="SM00382"/>
    </source>
</evidence>
<sequence>MTTLPASIDETAALLDNADYLADRPLATVLFLALKMGRPLFLEGEAGVGKTEIAKVLAQALDRPLIRLQCYEGLDVSSALYEWNYAAQMIEIRLAEASGDTARDAMRSEIFSERFLIRRPILQALEAVPGRAPVLLIDELDRTDEAFEAFLLEILSDNQVTIPELGTIKAEEPPIVIITTNRTREIHDALKRRCLYHWVDYPKAERELAIVRRKAPRANAELSAELVSFVQKLRSIDLFKAPGVAETIDWANALTELNAVALDPAHISDTLGVLLKYQDDIERLQTGESKKILDEVRRELRTAG</sequence>
<dbReference type="AlphaFoldDB" id="A0A6N9SZP6"/>
<reference evidence="2 3" key="1">
    <citation type="submission" date="2020-01" db="EMBL/GenBank/DDBJ databases">
        <title>Jiella pacifica sp. nov.</title>
        <authorList>
            <person name="Xue Z."/>
            <person name="Zhu S."/>
            <person name="Chen J."/>
            <person name="Yang J."/>
        </authorList>
    </citation>
    <scope>NUCLEOTIDE SEQUENCE [LARGE SCALE GENOMIC DNA]</scope>
    <source>
        <strain evidence="2 3">40Bstr34</strain>
    </source>
</reference>
<dbReference type="CDD" id="cd00009">
    <property type="entry name" value="AAA"/>
    <property type="match status" value="1"/>
</dbReference>
<accession>A0A6N9SZP6</accession>
<evidence type="ECO:0000313" key="3">
    <source>
        <dbReference type="Proteomes" id="UP000469011"/>
    </source>
</evidence>
<comment type="caution">
    <text evidence="2">The sequence shown here is derived from an EMBL/GenBank/DDBJ whole genome shotgun (WGS) entry which is preliminary data.</text>
</comment>
<organism evidence="2 3">
    <name type="scientific">Jiella pacifica</name>
    <dbReference type="NCBI Taxonomy" id="2696469"/>
    <lineage>
        <taxon>Bacteria</taxon>
        <taxon>Pseudomonadati</taxon>
        <taxon>Pseudomonadota</taxon>
        <taxon>Alphaproteobacteria</taxon>
        <taxon>Hyphomicrobiales</taxon>
        <taxon>Aurantimonadaceae</taxon>
        <taxon>Jiella</taxon>
    </lineage>
</organism>
<dbReference type="Proteomes" id="UP000469011">
    <property type="component" value="Unassembled WGS sequence"/>
</dbReference>
<dbReference type="InterPro" id="IPR050764">
    <property type="entry name" value="CbbQ/NirQ/NorQ/GpvN"/>
</dbReference>